<evidence type="ECO:0000256" key="7">
    <source>
        <dbReference type="ARBA" id="ARBA00023136"/>
    </source>
</evidence>
<dbReference type="InterPro" id="IPR017974">
    <property type="entry name" value="Claudin_CS"/>
</dbReference>
<dbReference type="EMBL" id="BT075672">
    <property type="protein sequence ID" value="ACO10096.1"/>
    <property type="molecule type" value="mRNA"/>
</dbReference>
<feature type="transmembrane region" description="Helical" evidence="8">
    <location>
        <begin position="116"/>
        <end position="138"/>
    </location>
</feature>
<accession>C1BM43</accession>
<sequence length="174" mass="18756">MASMAVQLLGFFLGLLGFVGTVVATVLPHWRRTAYVGSNIITATFYMKGLWMECMWHSTGLYQCEVHRSLLALPPDLQAARALMVLSCFTSALAAVVASVGMKCTRCARGSPTKHVLALCGGVCFLCAGLLSLITVSWTTNDVIVEFYNPTLPSGMKYEIGLAVYLGYASPCTE</sequence>
<evidence type="ECO:0000256" key="2">
    <source>
        <dbReference type="ARBA" id="ARBA00022427"/>
    </source>
</evidence>
<protein>
    <recommendedName>
        <fullName evidence="8">Claudin</fullName>
    </recommendedName>
</protein>
<evidence type="ECO:0000313" key="9">
    <source>
        <dbReference type="EMBL" id="ACO10096.1"/>
    </source>
</evidence>
<comment type="similarity">
    <text evidence="1 8">Belongs to the claudin family.</text>
</comment>
<dbReference type="GO" id="GO:0005886">
    <property type="term" value="C:plasma membrane"/>
    <property type="evidence" value="ECO:0007669"/>
    <property type="project" value="UniProtKB-SubCell"/>
</dbReference>
<keyword evidence="6 8" id="KW-1133">Transmembrane helix</keyword>
<dbReference type="PRINTS" id="PR01385">
    <property type="entry name" value="CLAUDIN14"/>
</dbReference>
<organism evidence="9">
    <name type="scientific">Osmerus mordax</name>
    <name type="common">Rainbow smelt</name>
    <name type="synonym">Atherina mordax</name>
    <dbReference type="NCBI Taxonomy" id="8014"/>
    <lineage>
        <taxon>Eukaryota</taxon>
        <taxon>Metazoa</taxon>
        <taxon>Chordata</taxon>
        <taxon>Craniata</taxon>
        <taxon>Vertebrata</taxon>
        <taxon>Euteleostomi</taxon>
        <taxon>Actinopterygii</taxon>
        <taxon>Neopterygii</taxon>
        <taxon>Teleostei</taxon>
        <taxon>Stomiati</taxon>
        <taxon>Osmeriformes</taxon>
        <taxon>Osmeridae</taxon>
        <taxon>Osmerus</taxon>
    </lineage>
</organism>
<keyword evidence="3 8" id="KW-1003">Cell membrane</keyword>
<dbReference type="InterPro" id="IPR004031">
    <property type="entry name" value="PMP22/EMP/MP20/Claudin"/>
</dbReference>
<dbReference type="GO" id="GO:0005923">
    <property type="term" value="C:bicellular tight junction"/>
    <property type="evidence" value="ECO:0007669"/>
    <property type="project" value="UniProtKB-SubCell"/>
</dbReference>
<dbReference type="PANTHER" id="PTHR12002">
    <property type="entry name" value="CLAUDIN"/>
    <property type="match status" value="1"/>
</dbReference>
<comment type="subcellular location">
    <subcellularLocation>
        <location evidence="8">Cell junction</location>
        <location evidence="8">Tight junction</location>
    </subcellularLocation>
    <subcellularLocation>
        <location evidence="8">Cell membrane</location>
        <topology evidence="8">Multi-pass membrane protein</topology>
    </subcellularLocation>
</comment>
<keyword evidence="2 8" id="KW-0796">Tight junction</keyword>
<evidence type="ECO:0000256" key="6">
    <source>
        <dbReference type="ARBA" id="ARBA00022989"/>
    </source>
</evidence>
<dbReference type="Gene3D" id="1.20.140.150">
    <property type="match status" value="1"/>
</dbReference>
<dbReference type="AlphaFoldDB" id="C1BM43"/>
<reference evidence="9" key="1">
    <citation type="submission" date="2009-03" db="EMBL/GenBank/DDBJ databases">
        <title>Osmerus mordax full-length cDNAs.</title>
        <authorList>
            <person name="von Schalburg K."/>
            <person name="Leong J."/>
            <person name="Cooper G."/>
            <person name="Davidson W.S."/>
            <person name="Koop B.F."/>
        </authorList>
    </citation>
    <scope>NUCLEOTIDE SEQUENCE</scope>
    <source>
        <tissue evidence="9">Brain</tissue>
    </source>
</reference>
<dbReference type="InterPro" id="IPR006187">
    <property type="entry name" value="Claudin"/>
</dbReference>
<evidence type="ECO:0000256" key="3">
    <source>
        <dbReference type="ARBA" id="ARBA00022475"/>
    </source>
</evidence>
<keyword evidence="4 8" id="KW-0812">Transmembrane</keyword>
<dbReference type="PROSITE" id="PS01346">
    <property type="entry name" value="CLAUDIN"/>
    <property type="match status" value="1"/>
</dbReference>
<evidence type="ECO:0000256" key="1">
    <source>
        <dbReference type="ARBA" id="ARBA00008295"/>
    </source>
</evidence>
<keyword evidence="7 8" id="KW-0472">Membrane</keyword>
<gene>
    <name evidence="9" type="primary">CLD14</name>
</gene>
<comment type="caution">
    <text evidence="8">Lacks conserved residue(s) required for the propagation of feature annotation.</text>
</comment>
<evidence type="ECO:0000256" key="8">
    <source>
        <dbReference type="RuleBase" id="RU060637"/>
    </source>
</evidence>
<dbReference type="PRINTS" id="PR01077">
    <property type="entry name" value="CLAUDIN"/>
</dbReference>
<dbReference type="Pfam" id="PF00822">
    <property type="entry name" value="PMP22_Claudin"/>
    <property type="match status" value="1"/>
</dbReference>
<comment type="function">
    <text evidence="8">Claudins function as major constituents of the tight junction complexes that regulate the permeability of epithelia.</text>
</comment>
<evidence type="ECO:0000256" key="4">
    <source>
        <dbReference type="ARBA" id="ARBA00022692"/>
    </source>
</evidence>
<keyword evidence="5 8" id="KW-0965">Cell junction</keyword>
<dbReference type="GO" id="GO:0005198">
    <property type="term" value="F:structural molecule activity"/>
    <property type="evidence" value="ECO:0007669"/>
    <property type="project" value="InterPro"/>
</dbReference>
<dbReference type="FunFam" id="1.20.140.150:FF:000001">
    <property type="entry name" value="Claudin"/>
    <property type="match status" value="1"/>
</dbReference>
<name>C1BM43_OSMMO</name>
<proteinExistence type="evidence at transcript level"/>
<evidence type="ECO:0000256" key="5">
    <source>
        <dbReference type="ARBA" id="ARBA00022949"/>
    </source>
</evidence>
<feature type="transmembrane region" description="Helical" evidence="8">
    <location>
        <begin position="82"/>
        <end position="104"/>
    </location>
</feature>